<dbReference type="PANTHER" id="PTHR13213">
    <property type="entry name" value="MYB-BINDING PROTEIN 1A FAMILY MEMBER"/>
    <property type="match status" value="1"/>
</dbReference>
<dbReference type="GO" id="GO:0006355">
    <property type="term" value="P:regulation of DNA-templated transcription"/>
    <property type="evidence" value="ECO:0007669"/>
    <property type="project" value="InterPro"/>
</dbReference>
<keyword evidence="7" id="KW-1185">Reference proteome</keyword>
<dbReference type="SUPFAM" id="SSF48371">
    <property type="entry name" value="ARM repeat"/>
    <property type="match status" value="1"/>
</dbReference>
<sequence length="1190" mass="137557">MDTTFLDHFWQLASLDAEERQNAANGLIVHLNNSYQEFVKSEEKISKFDNIEESSGAIEIIKKASGSDVAYAMSRLTKGIASPRAGARHGFALALTELLASFEFFTFKMILPLIDKACPISPSKDKEGSDKIFGRVLSLMSVIRSGILWRETSSDEDYREVINDLLACANCKPYVRETCYQVIVSSIPLLKETSFEEKAISHLISIMKERNGKSGGINNPDDLNLAIVIEVQYPDIILNNQWKQVMVKWNNPHILHPENLEKLTEVIQAKKPGKAAAEIQQNQENRIHSVWNTILRWIISPPDNKLGKQTVTFAKFWKVAVDECLFDDDATYQRKFWGFQLFEKTLHLCPEEKISFLFTPNFMRTLINHSYEKDRYLHEAATSSLKVIEQVAEENQKKALIIVKQFLGQNYDRDFDKVSKTNTVKKIFSVINNQTIEEYVLYLKSIFIQPDENLSSDHDAIDRRRQWIVNYLYSLLKDSRINRQVGWLRLVLDLFLIYGFYTAKDSFIDDKPKSNKVETGKSESQNKKFKKRNSKRVRFEDQQSVENIPNMDNSGKKVSEYILPKPKISENIQECCRTRFFHSLGELSTFRSLQSNKTEKPSRTRSGFMNDDQTWAYYAVTLMNKFESDNQLEPLIVLSEEAQQLKKAVVELLQKITDKLEKSMNKGSQKSNLDVQQEGFHWLFSYAILALYTEPEEAMNALQDLQQCFNKMFVQSKRSPKKKKNEETAEDNHDPVDVIVDVLLGFLAKPSAFLHKMAEQAFKVFCGFITKSSLDLMLDLISKKRNDEEELVDEMDIDGESNESDDESNENDSDNEETVNGKEGVKDRFTIEFDQQDNENYDDSDEDMSNQDRIMEEFDSKLSEFFKHKKLEKRKKKDAKYQKIHYKHKVIGLLKIFVKEQQNNPLIFDLFIPLLEIAKNAKTDEIAESVFDLLNTKFIVIKDGPTEFDDDKILSLLEKVQDMARKSRFGDMMRLCWEISAFLLKSIVRRYKDEVIKNTSTEITNQHIKKAISIYDSTYKSWCVKSNSLNIKCFSQLPNHIPQIPWHFSEIFLGCTDPKTAKNPKKVMNAYDVSFSICNIALPKKKRESKSAISKLVPKIRDAINNTLQFIAEDLKCGNQNFDSQTLKSVLKFASLAIKRTSIDSSIEELKKLWNAKKFLLLLEKIKELPRFKSSQAINDLVKEIARNFQ</sequence>
<dbReference type="Pfam" id="PF04931">
    <property type="entry name" value="DNA_pol_phi"/>
    <property type="match status" value="2"/>
</dbReference>
<evidence type="ECO:0000313" key="6">
    <source>
        <dbReference type="EMBL" id="RIA87347.1"/>
    </source>
</evidence>
<dbReference type="GO" id="GO:0005730">
    <property type="term" value="C:nucleolus"/>
    <property type="evidence" value="ECO:0007669"/>
    <property type="project" value="InterPro"/>
</dbReference>
<keyword evidence="3" id="KW-0539">Nucleus</keyword>
<dbReference type="STRING" id="658196.A0A397STR4"/>
<feature type="compositionally biased region" description="Basic and acidic residues" evidence="5">
    <location>
        <begin position="512"/>
        <end position="526"/>
    </location>
</feature>
<feature type="coiled-coil region" evidence="4">
    <location>
        <begin position="635"/>
        <end position="662"/>
    </location>
</feature>
<evidence type="ECO:0000256" key="4">
    <source>
        <dbReference type="SAM" id="Coils"/>
    </source>
</evidence>
<reference evidence="6 7" key="1">
    <citation type="submission" date="2018-06" db="EMBL/GenBank/DDBJ databases">
        <title>Comparative genomics reveals the genomic features of Rhizophagus irregularis, R. cerebriforme, R. diaphanum and Gigaspora rosea, and their symbiotic lifestyle signature.</title>
        <authorList>
            <person name="Morin E."/>
            <person name="San Clemente H."/>
            <person name="Chen E.C.H."/>
            <person name="De La Providencia I."/>
            <person name="Hainaut M."/>
            <person name="Kuo A."/>
            <person name="Kohler A."/>
            <person name="Murat C."/>
            <person name="Tang N."/>
            <person name="Roy S."/>
            <person name="Loubradou J."/>
            <person name="Henrissat B."/>
            <person name="Grigoriev I.V."/>
            <person name="Corradi N."/>
            <person name="Roux C."/>
            <person name="Martin F.M."/>
        </authorList>
    </citation>
    <scope>NUCLEOTIDE SEQUENCE [LARGE SCALE GENOMIC DNA]</scope>
    <source>
        <strain evidence="6 7">DAOM 227022</strain>
    </source>
</reference>
<dbReference type="OrthoDB" id="342531at2759"/>
<dbReference type="InterPro" id="IPR016024">
    <property type="entry name" value="ARM-type_fold"/>
</dbReference>
<evidence type="ECO:0000313" key="7">
    <source>
        <dbReference type="Proteomes" id="UP000265703"/>
    </source>
</evidence>
<evidence type="ECO:0000256" key="1">
    <source>
        <dbReference type="ARBA" id="ARBA00004123"/>
    </source>
</evidence>
<name>A0A397STR4_9GLOM</name>
<comment type="similarity">
    <text evidence="2">Belongs to the MYBBP1A family.</text>
</comment>
<keyword evidence="4" id="KW-0175">Coiled coil</keyword>
<comment type="subcellular location">
    <subcellularLocation>
        <location evidence="1">Nucleus</location>
    </subcellularLocation>
</comment>
<feature type="region of interest" description="Disordered" evidence="5">
    <location>
        <begin position="512"/>
        <end position="543"/>
    </location>
</feature>
<evidence type="ECO:0000256" key="5">
    <source>
        <dbReference type="SAM" id="MobiDB-lite"/>
    </source>
</evidence>
<accession>A0A397STR4</accession>
<dbReference type="AlphaFoldDB" id="A0A397STR4"/>
<dbReference type="Proteomes" id="UP000265703">
    <property type="component" value="Unassembled WGS sequence"/>
</dbReference>
<feature type="compositionally biased region" description="Acidic residues" evidence="5">
    <location>
        <begin position="790"/>
        <end position="817"/>
    </location>
</feature>
<protein>
    <submittedName>
        <fullName evidence="6">DNA polymerase phi-domain-containing protein</fullName>
    </submittedName>
</protein>
<comment type="caution">
    <text evidence="6">The sequence shown here is derived from an EMBL/GenBank/DDBJ whole genome shotgun (WGS) entry which is preliminary data.</text>
</comment>
<organism evidence="6 7">
    <name type="scientific">Glomus cerebriforme</name>
    <dbReference type="NCBI Taxonomy" id="658196"/>
    <lineage>
        <taxon>Eukaryota</taxon>
        <taxon>Fungi</taxon>
        <taxon>Fungi incertae sedis</taxon>
        <taxon>Mucoromycota</taxon>
        <taxon>Glomeromycotina</taxon>
        <taxon>Glomeromycetes</taxon>
        <taxon>Glomerales</taxon>
        <taxon>Glomeraceae</taxon>
        <taxon>Glomus</taxon>
    </lineage>
</organism>
<dbReference type="GO" id="GO:0000182">
    <property type="term" value="F:rDNA binding"/>
    <property type="evidence" value="ECO:0007669"/>
    <property type="project" value="TreeGrafter"/>
</dbReference>
<feature type="compositionally biased region" description="Basic residues" evidence="5">
    <location>
        <begin position="527"/>
        <end position="536"/>
    </location>
</feature>
<proteinExistence type="inferred from homology"/>
<dbReference type="EMBL" id="QKYT01000312">
    <property type="protein sequence ID" value="RIA87347.1"/>
    <property type="molecule type" value="Genomic_DNA"/>
</dbReference>
<evidence type="ECO:0000256" key="3">
    <source>
        <dbReference type="ARBA" id="ARBA00023242"/>
    </source>
</evidence>
<evidence type="ECO:0000256" key="2">
    <source>
        <dbReference type="ARBA" id="ARBA00006809"/>
    </source>
</evidence>
<feature type="region of interest" description="Disordered" evidence="5">
    <location>
        <begin position="790"/>
        <end position="821"/>
    </location>
</feature>
<dbReference type="InterPro" id="IPR007015">
    <property type="entry name" value="DNA_pol_V/MYBBP1A"/>
</dbReference>
<dbReference type="PANTHER" id="PTHR13213:SF2">
    <property type="entry name" value="MYB-BINDING PROTEIN 1A"/>
    <property type="match status" value="1"/>
</dbReference>
<gene>
    <name evidence="6" type="ORF">C1645_827873</name>
</gene>